<feature type="domain" description="Rhodanese" evidence="1">
    <location>
        <begin position="9"/>
        <end position="96"/>
    </location>
</feature>
<evidence type="ECO:0000313" key="3">
    <source>
        <dbReference type="Proteomes" id="UP000312032"/>
    </source>
</evidence>
<accession>A0A5C4U355</accession>
<dbReference type="PROSITE" id="PS50206">
    <property type="entry name" value="RHODANESE_3"/>
    <property type="match status" value="1"/>
</dbReference>
<sequence length="96" mass="10378">MQNIQPQEVPQNVRLIDVREPDEFAAVHAAQATNIPLSEFTGRVGEIDTTLPVYVICKSGGRSARAGEFLEQATDAEVINVEGGTDAWVALNLPTE</sequence>
<keyword evidence="3" id="KW-1185">Reference proteome</keyword>
<dbReference type="RefSeq" id="WP_139466051.1">
    <property type="nucleotide sequence ID" value="NZ_VDHJ01000011.1"/>
</dbReference>
<reference evidence="2 3" key="1">
    <citation type="submission" date="2019-06" db="EMBL/GenBank/DDBJ databases">
        <authorList>
            <person name="Li J."/>
        </authorList>
    </citation>
    <scope>NUCLEOTIDE SEQUENCE [LARGE SCALE GENOMIC DNA]</scope>
    <source>
        <strain evidence="2 3">LMG 28165</strain>
    </source>
</reference>
<evidence type="ECO:0000259" key="1">
    <source>
        <dbReference type="PROSITE" id="PS50206"/>
    </source>
</evidence>
<dbReference type="InterPro" id="IPR001763">
    <property type="entry name" value="Rhodanese-like_dom"/>
</dbReference>
<comment type="caution">
    <text evidence="2">The sequence shown here is derived from an EMBL/GenBank/DDBJ whole genome shotgun (WGS) entry which is preliminary data.</text>
</comment>
<evidence type="ECO:0000313" key="2">
    <source>
        <dbReference type="EMBL" id="TNL96028.1"/>
    </source>
</evidence>
<dbReference type="Proteomes" id="UP000312032">
    <property type="component" value="Unassembled WGS sequence"/>
</dbReference>
<name>A0A5C4U355_9CORY</name>
<organism evidence="2 3">
    <name type="scientific">Corynebacterium tapiri</name>
    <dbReference type="NCBI Taxonomy" id="1448266"/>
    <lineage>
        <taxon>Bacteria</taxon>
        <taxon>Bacillati</taxon>
        <taxon>Actinomycetota</taxon>
        <taxon>Actinomycetes</taxon>
        <taxon>Mycobacteriales</taxon>
        <taxon>Corynebacteriaceae</taxon>
        <taxon>Corynebacterium</taxon>
    </lineage>
</organism>
<dbReference type="AlphaFoldDB" id="A0A5C4U355"/>
<dbReference type="InterPro" id="IPR050229">
    <property type="entry name" value="GlpE_sulfurtransferase"/>
</dbReference>
<dbReference type="SUPFAM" id="SSF52821">
    <property type="entry name" value="Rhodanese/Cell cycle control phosphatase"/>
    <property type="match status" value="1"/>
</dbReference>
<dbReference type="CDD" id="cd00158">
    <property type="entry name" value="RHOD"/>
    <property type="match status" value="1"/>
</dbReference>
<dbReference type="PANTHER" id="PTHR43031:SF7">
    <property type="entry name" value="NITRIC OXIDE REDUCTASE FLRD-NAD(+) REDUCTASE"/>
    <property type="match status" value="1"/>
</dbReference>
<dbReference type="InterPro" id="IPR036873">
    <property type="entry name" value="Rhodanese-like_dom_sf"/>
</dbReference>
<dbReference type="EMBL" id="VDHJ01000011">
    <property type="protein sequence ID" value="TNL96028.1"/>
    <property type="molecule type" value="Genomic_DNA"/>
</dbReference>
<dbReference type="OrthoDB" id="9800872at2"/>
<gene>
    <name evidence="2" type="ORF">FHE74_08325</name>
</gene>
<dbReference type="Pfam" id="PF00581">
    <property type="entry name" value="Rhodanese"/>
    <property type="match status" value="1"/>
</dbReference>
<dbReference type="PANTHER" id="PTHR43031">
    <property type="entry name" value="FAD-DEPENDENT OXIDOREDUCTASE"/>
    <property type="match status" value="1"/>
</dbReference>
<dbReference type="SMART" id="SM00450">
    <property type="entry name" value="RHOD"/>
    <property type="match status" value="1"/>
</dbReference>
<protein>
    <submittedName>
        <fullName evidence="2">Rhodanese-like domain-containing protein</fullName>
    </submittedName>
</protein>
<dbReference type="Gene3D" id="3.40.250.10">
    <property type="entry name" value="Rhodanese-like domain"/>
    <property type="match status" value="1"/>
</dbReference>
<proteinExistence type="predicted"/>